<dbReference type="PANTHER" id="PTHR23329">
    <property type="entry name" value="TUFTELIN-INTERACTING PROTEIN 11-RELATED"/>
    <property type="match status" value="1"/>
</dbReference>
<reference evidence="11" key="1">
    <citation type="submission" date="2019-07" db="EMBL/GenBank/DDBJ databases">
        <title>De Novo Assembly of kiwifruit Actinidia rufa.</title>
        <authorList>
            <person name="Sugita-Konishi S."/>
            <person name="Sato K."/>
            <person name="Mori E."/>
            <person name="Abe Y."/>
            <person name="Kisaki G."/>
            <person name="Hamano K."/>
            <person name="Suezawa K."/>
            <person name="Otani M."/>
            <person name="Fukuda T."/>
            <person name="Manabe T."/>
            <person name="Gomi K."/>
            <person name="Tabuchi M."/>
            <person name="Akimitsu K."/>
            <person name="Kataoka I."/>
        </authorList>
    </citation>
    <scope>NUCLEOTIDE SEQUENCE [LARGE SCALE GENOMIC DNA]</scope>
    <source>
        <strain evidence="11">cv. Fuchu</strain>
    </source>
</reference>
<feature type="compositionally biased region" description="Basic and acidic residues" evidence="8">
    <location>
        <begin position="215"/>
        <end position="232"/>
    </location>
</feature>
<evidence type="ECO:0000256" key="6">
    <source>
        <dbReference type="ARBA" id="ARBA00023242"/>
    </source>
</evidence>
<dbReference type="EMBL" id="BJWL01000454">
    <property type="protein sequence ID" value="GFS45751.1"/>
    <property type="molecule type" value="Genomic_DNA"/>
</dbReference>
<evidence type="ECO:0000313" key="11">
    <source>
        <dbReference type="Proteomes" id="UP000585474"/>
    </source>
</evidence>
<feature type="region of interest" description="Disordered" evidence="8">
    <location>
        <begin position="88"/>
        <end position="250"/>
    </location>
</feature>
<accession>A0A7J0E090</accession>
<feature type="coiled-coil region" evidence="7">
    <location>
        <begin position="408"/>
        <end position="452"/>
    </location>
</feature>
<comment type="subcellular location">
    <subcellularLocation>
        <location evidence="1">Nucleus</location>
    </subcellularLocation>
</comment>
<evidence type="ECO:0000256" key="4">
    <source>
        <dbReference type="ARBA" id="ARBA00022728"/>
    </source>
</evidence>
<dbReference type="PANTHER" id="PTHR23329:SF1">
    <property type="entry name" value="TUFTELIN-INTERACTING PROTEIN 11"/>
    <property type="match status" value="1"/>
</dbReference>
<dbReference type="PROSITE" id="PS50174">
    <property type="entry name" value="G_PATCH"/>
    <property type="match status" value="1"/>
</dbReference>
<dbReference type="OrthoDB" id="4822at2759"/>
<dbReference type="GO" id="GO:0003677">
    <property type="term" value="F:DNA binding"/>
    <property type="evidence" value="ECO:0007669"/>
    <property type="project" value="UniProtKB-KW"/>
</dbReference>
<feature type="compositionally biased region" description="Low complexity" evidence="8">
    <location>
        <begin position="164"/>
        <end position="191"/>
    </location>
</feature>
<keyword evidence="4" id="KW-0747">Spliceosome</keyword>
<keyword evidence="6" id="KW-0539">Nucleus</keyword>
<feature type="domain" description="G-patch" evidence="9">
    <location>
        <begin position="258"/>
        <end position="303"/>
    </location>
</feature>
<dbReference type="Pfam" id="PF07842">
    <property type="entry name" value="GCFC"/>
    <property type="match status" value="1"/>
</dbReference>
<dbReference type="InterPro" id="IPR000467">
    <property type="entry name" value="G_patch_dom"/>
</dbReference>
<proteinExistence type="inferred from homology"/>
<evidence type="ECO:0000256" key="7">
    <source>
        <dbReference type="SAM" id="Coils"/>
    </source>
</evidence>
<keyword evidence="5" id="KW-0508">mRNA splicing</keyword>
<evidence type="ECO:0000259" key="9">
    <source>
        <dbReference type="PROSITE" id="PS50174"/>
    </source>
</evidence>
<name>A0A7J0E090_9ERIC</name>
<evidence type="ECO:0000256" key="3">
    <source>
        <dbReference type="ARBA" id="ARBA00022664"/>
    </source>
</evidence>
<feature type="region of interest" description="Disordered" evidence="8">
    <location>
        <begin position="32"/>
        <end position="68"/>
    </location>
</feature>
<keyword evidence="7" id="KW-0175">Coiled coil</keyword>
<keyword evidence="10" id="KW-0238">DNA-binding</keyword>
<dbReference type="InterPro" id="IPR022159">
    <property type="entry name" value="STIP/TFIP11_N"/>
</dbReference>
<protein>
    <submittedName>
        <fullName evidence="10">GC-rich sequence DNA-binding factor-like protein with Tuftelin interacting domain-containing protein</fullName>
    </submittedName>
</protein>
<dbReference type="Pfam" id="PF12457">
    <property type="entry name" value="TIP_N"/>
    <property type="match status" value="1"/>
</dbReference>
<gene>
    <name evidence="10" type="ORF">Acr_00g0097910</name>
</gene>
<sequence>MARGGARSGGGKLVAVASVVKSTSRLKVLINAFDDRGKEQKSGAPTTRNREGKGREMEDHQEMDRFGVENDFEDGQWIGGEFYYRKRKDKRQQTKDDVLYGVFADSDSDYDDGSSSRKRKKDLSKKPDLTKPVNFVSTGIVMPNQEIDRNSKEEEEERIESDSADLSGLGLRSDSSSGLGLGLGFHSSTSSKKQAKDNDDGDDDHDFLPTAFGRKIKEGAQQRREKEREKSVKLAKASQSGRLREPEIGDVGAFEKHTKGIGMKLLEKMGYKGGGLGKNEQGIVTPIEAKLRPKKMGMGFNDYKEATLPALQELEDKKSLPPVSQPPTRSKEKLWLKQARQKKKDYVTPQELLTRKQEQGLEVVQKVFDMRGPQVRILTNLENLNAEEKARENDIPMPELQHNVRLVVDLAEVDIQKIDQDLRNERETVVTLQEEKEKLQSVAAQQKQQLDNMVVIVSLLDRIGEESSLGKLTLDSLAMLFGDLQRRYADDYKLCNLSSIACSFALPLFIRVFQGWDPLQNPSHGVDLISLWKNLLQGEDIFDFSDAASPYTQLFMEVVFPAVRISGTNSWQARDPEPMLRFLESWEKLLPPSVLQTILDNIVMPKLSAAVDSWDPRRETIPIHAWVHPWLPLLGQKLETFYHSIRNRLEGVLHAWHPSDMSAYYILSPWKTVFNPASWEQLMARFIVPKLLAVIHEFQINPTNQKLDQFYWVQTWATAIPIHHMIHLMDVFFDKWQQVLYHWLCSNPNFEEVTQWYLGWKELLPPELLANEHIRYRLNLGLDMMNQAVEGMEVVQPGLRENMSYLRVLEQRKFEAQQKAAANARASTSLGSATQTEGMGGEIEMSLKEVIEVHAQQNGLLFKPKPGRMQDGHQIYGFGKISIIIDSLNQKVFAQTEDRWSLVSLEQLLEMQRSGLK</sequence>
<feature type="compositionally biased region" description="Basic and acidic residues" evidence="8">
    <location>
        <begin position="48"/>
        <end position="68"/>
    </location>
</feature>
<dbReference type="SMART" id="SM00443">
    <property type="entry name" value="G_patch"/>
    <property type="match status" value="1"/>
</dbReference>
<dbReference type="GO" id="GO:0000390">
    <property type="term" value="P:spliceosomal complex disassembly"/>
    <property type="evidence" value="ECO:0007669"/>
    <property type="project" value="InterPro"/>
</dbReference>
<keyword evidence="11" id="KW-1185">Reference proteome</keyword>
<evidence type="ECO:0000313" key="10">
    <source>
        <dbReference type="EMBL" id="GFS45751.1"/>
    </source>
</evidence>
<keyword evidence="3" id="KW-0507">mRNA processing</keyword>
<comment type="similarity">
    <text evidence="2">Belongs to the TFP11/STIP family.</text>
</comment>
<comment type="caution">
    <text evidence="10">The sequence shown here is derived from an EMBL/GenBank/DDBJ whole genome shotgun (WGS) entry which is preliminary data.</text>
</comment>
<feature type="compositionally biased region" description="Acidic residues" evidence="8">
    <location>
        <begin position="153"/>
        <end position="163"/>
    </location>
</feature>
<evidence type="ECO:0000256" key="8">
    <source>
        <dbReference type="SAM" id="MobiDB-lite"/>
    </source>
</evidence>
<organism evidence="10 11">
    <name type="scientific">Actinidia rufa</name>
    <dbReference type="NCBI Taxonomy" id="165716"/>
    <lineage>
        <taxon>Eukaryota</taxon>
        <taxon>Viridiplantae</taxon>
        <taxon>Streptophyta</taxon>
        <taxon>Embryophyta</taxon>
        <taxon>Tracheophyta</taxon>
        <taxon>Spermatophyta</taxon>
        <taxon>Magnoliopsida</taxon>
        <taxon>eudicotyledons</taxon>
        <taxon>Gunneridae</taxon>
        <taxon>Pentapetalae</taxon>
        <taxon>asterids</taxon>
        <taxon>Ericales</taxon>
        <taxon>Actinidiaceae</taxon>
        <taxon>Actinidia</taxon>
    </lineage>
</organism>
<dbReference type="Proteomes" id="UP000585474">
    <property type="component" value="Unassembled WGS sequence"/>
</dbReference>
<dbReference type="AlphaFoldDB" id="A0A7J0E090"/>
<evidence type="ECO:0000256" key="1">
    <source>
        <dbReference type="ARBA" id="ARBA00004123"/>
    </source>
</evidence>
<dbReference type="GO" id="GO:0071008">
    <property type="term" value="C:U2-type post-mRNA release spliceosomal complex"/>
    <property type="evidence" value="ECO:0007669"/>
    <property type="project" value="TreeGrafter"/>
</dbReference>
<dbReference type="InterPro" id="IPR022783">
    <property type="entry name" value="GCFC_dom"/>
</dbReference>
<dbReference type="InterPro" id="IPR045211">
    <property type="entry name" value="TFP11/STIP/Ntr1"/>
</dbReference>
<evidence type="ECO:0000256" key="5">
    <source>
        <dbReference type="ARBA" id="ARBA00023187"/>
    </source>
</evidence>
<evidence type="ECO:0000256" key="2">
    <source>
        <dbReference type="ARBA" id="ARBA00010900"/>
    </source>
</evidence>
<dbReference type="Pfam" id="PF01585">
    <property type="entry name" value="G-patch"/>
    <property type="match status" value="1"/>
</dbReference>